<dbReference type="Pfam" id="PF01156">
    <property type="entry name" value="IU_nuc_hydro"/>
    <property type="match status" value="1"/>
</dbReference>
<dbReference type="SUPFAM" id="SSF53590">
    <property type="entry name" value="Nucleoside hydrolase"/>
    <property type="match status" value="1"/>
</dbReference>
<evidence type="ECO:0000313" key="3">
    <source>
        <dbReference type="EMBL" id="CAB4042274.1"/>
    </source>
</evidence>
<evidence type="ECO:0000256" key="1">
    <source>
        <dbReference type="ARBA" id="ARBA00009176"/>
    </source>
</evidence>
<keyword evidence="3" id="KW-0378">Hydrolase</keyword>
<reference evidence="3" key="1">
    <citation type="submission" date="2020-04" db="EMBL/GenBank/DDBJ databases">
        <authorList>
            <person name="Alioto T."/>
            <person name="Alioto T."/>
            <person name="Gomez Garrido J."/>
        </authorList>
    </citation>
    <scope>NUCLEOTIDE SEQUENCE</scope>
    <source>
        <strain evidence="3">A484AB</strain>
    </source>
</reference>
<dbReference type="EMBL" id="CACRXK020029803">
    <property type="protein sequence ID" value="CAB4042274.1"/>
    <property type="molecule type" value="Genomic_DNA"/>
</dbReference>
<dbReference type="GO" id="GO:0016799">
    <property type="term" value="F:hydrolase activity, hydrolyzing N-glycosyl compounds"/>
    <property type="evidence" value="ECO:0007669"/>
    <property type="project" value="InterPro"/>
</dbReference>
<dbReference type="Proteomes" id="UP001152795">
    <property type="component" value="Unassembled WGS sequence"/>
</dbReference>
<dbReference type="PANTHER" id="PTHR46190:SF1">
    <property type="entry name" value="SI:CH211-201H21.5"/>
    <property type="match status" value="1"/>
</dbReference>
<accession>A0A6S7KHG2</accession>
<dbReference type="AlphaFoldDB" id="A0A6S7KHG2"/>
<feature type="non-terminal residue" evidence="3">
    <location>
        <position position="1"/>
    </location>
</feature>
<proteinExistence type="inferred from homology"/>
<comment type="similarity">
    <text evidence="1">Belongs to the IUNH family.</text>
</comment>
<comment type="caution">
    <text evidence="3">The sequence shown here is derived from an EMBL/GenBank/DDBJ whole genome shotgun (WGS) entry which is preliminary data.</text>
</comment>
<dbReference type="InterPro" id="IPR036452">
    <property type="entry name" value="Ribo_hydro-like"/>
</dbReference>
<dbReference type="OrthoDB" id="432381at2759"/>
<evidence type="ECO:0000313" key="4">
    <source>
        <dbReference type="Proteomes" id="UP001152795"/>
    </source>
</evidence>
<dbReference type="Gene3D" id="3.90.245.10">
    <property type="entry name" value="Ribonucleoside hydrolase-like"/>
    <property type="match status" value="1"/>
</dbReference>
<dbReference type="PANTHER" id="PTHR46190">
    <property type="entry name" value="SI:CH211-201H21.5-RELATED"/>
    <property type="match status" value="1"/>
</dbReference>
<gene>
    <name evidence="3" type="ORF">PACLA_8A064011</name>
</gene>
<dbReference type="InterPro" id="IPR001910">
    <property type="entry name" value="Inosine/uridine_hydrolase_dom"/>
</dbReference>
<keyword evidence="4" id="KW-1185">Reference proteome</keyword>
<organism evidence="3 4">
    <name type="scientific">Paramuricea clavata</name>
    <name type="common">Red gorgonian</name>
    <name type="synonym">Violescent sea-whip</name>
    <dbReference type="NCBI Taxonomy" id="317549"/>
    <lineage>
        <taxon>Eukaryota</taxon>
        <taxon>Metazoa</taxon>
        <taxon>Cnidaria</taxon>
        <taxon>Anthozoa</taxon>
        <taxon>Octocorallia</taxon>
        <taxon>Malacalcyonacea</taxon>
        <taxon>Plexauridae</taxon>
        <taxon>Paramuricea</taxon>
    </lineage>
</organism>
<protein>
    <submittedName>
        <fullName evidence="3">Inosine-uridine preferring nucleoside hydrolase-like</fullName>
    </submittedName>
</protein>
<evidence type="ECO:0000259" key="2">
    <source>
        <dbReference type="Pfam" id="PF01156"/>
    </source>
</evidence>
<feature type="domain" description="Inosine/uridine-preferring nucleoside hydrolase" evidence="2">
    <location>
        <begin position="4"/>
        <end position="231"/>
    </location>
</feature>
<sequence length="239" mass="27130">VEFDASHYHGEDGLGDVTDIPKPDLNLLQKENAVNYLVRISQEYPGEITLLTIGPQTNVALACRMDPNFGKNFKKLVIMGGNYQGKGNVTICSEFNFHFDPEAALIVLAEFSCPIIMATWELCLTYPMTHKFVAQCFEQDTTRSKFVKKITTKTRQLHLDQLFGMPEDIIPCDEYAATVVVCPDVVLKQENVFASVEVQGQYTRGEMVIDWRNILNKNVFIVTEMDEEKCKSIYKKSLQ</sequence>
<dbReference type="InterPro" id="IPR052775">
    <property type="entry name" value="IUN_hydrolase"/>
</dbReference>
<name>A0A6S7KHG2_PARCT</name>